<evidence type="ECO:0000313" key="7">
    <source>
        <dbReference type="Proteomes" id="UP000178776"/>
    </source>
</evidence>
<gene>
    <name evidence="6" type="ORF">BKX93_17160</name>
</gene>
<dbReference type="AlphaFoldDB" id="A0A1D9LK06"/>
<dbReference type="InterPro" id="IPR050172">
    <property type="entry name" value="SsuD_RutA_monooxygenase"/>
</dbReference>
<dbReference type="EMBL" id="CP017707">
    <property type="protein sequence ID" value="AOZ51554.1"/>
    <property type="molecule type" value="Genomic_DNA"/>
</dbReference>
<dbReference type="RefSeq" id="WP_046156703.1">
    <property type="nucleotide sequence ID" value="NZ_CP017707.1"/>
</dbReference>
<dbReference type="GO" id="GO:0008726">
    <property type="term" value="F:alkanesulfonate monooxygenase activity"/>
    <property type="evidence" value="ECO:0007669"/>
    <property type="project" value="TreeGrafter"/>
</dbReference>
<dbReference type="Pfam" id="PF00296">
    <property type="entry name" value="Bac_luciferase"/>
    <property type="match status" value="1"/>
</dbReference>
<protein>
    <submittedName>
        <fullName evidence="6">Alkanesulfonate monooxygenase</fullName>
    </submittedName>
</protein>
<evidence type="ECO:0000256" key="2">
    <source>
        <dbReference type="ARBA" id="ARBA00022643"/>
    </source>
</evidence>
<organism evidence="6 7">
    <name type="scientific">Chromobacterium vaccinii</name>
    <dbReference type="NCBI Taxonomy" id="1108595"/>
    <lineage>
        <taxon>Bacteria</taxon>
        <taxon>Pseudomonadati</taxon>
        <taxon>Pseudomonadota</taxon>
        <taxon>Betaproteobacteria</taxon>
        <taxon>Neisseriales</taxon>
        <taxon>Chromobacteriaceae</taxon>
        <taxon>Chromobacterium</taxon>
    </lineage>
</organism>
<keyword evidence="3" id="KW-0560">Oxidoreductase</keyword>
<keyword evidence="4 6" id="KW-0503">Monooxygenase</keyword>
<dbReference type="GO" id="GO:0046306">
    <property type="term" value="P:alkanesulfonate catabolic process"/>
    <property type="evidence" value="ECO:0007669"/>
    <property type="project" value="TreeGrafter"/>
</dbReference>
<dbReference type="PANTHER" id="PTHR42847:SF4">
    <property type="entry name" value="ALKANESULFONATE MONOOXYGENASE-RELATED"/>
    <property type="match status" value="1"/>
</dbReference>
<dbReference type="InterPro" id="IPR011251">
    <property type="entry name" value="Luciferase-like_dom"/>
</dbReference>
<name>A0A1D9LK06_9NEIS</name>
<evidence type="ECO:0000259" key="5">
    <source>
        <dbReference type="Pfam" id="PF00296"/>
    </source>
</evidence>
<keyword evidence="1" id="KW-0285">Flavoprotein</keyword>
<dbReference type="PANTHER" id="PTHR42847">
    <property type="entry name" value="ALKANESULFONATE MONOOXYGENASE"/>
    <property type="match status" value="1"/>
</dbReference>
<reference evidence="6 7" key="1">
    <citation type="submission" date="2016-10" db="EMBL/GenBank/DDBJ databases">
        <title>Chromobacterium muskegensis sp. nov., an insecticidal bacterium isolated from Sphagnum bogs.</title>
        <authorList>
            <person name="Sparks M.E."/>
            <person name="Blackburn M.B."/>
            <person name="Gundersen-Rindal D.E."/>
            <person name="Mitchell A."/>
            <person name="Farrar R."/>
            <person name="Kuhar D."/>
        </authorList>
    </citation>
    <scope>NUCLEOTIDE SEQUENCE [LARGE SCALE GENOMIC DNA]</scope>
    <source>
        <strain evidence="6 7">21-1</strain>
    </source>
</reference>
<dbReference type="InterPro" id="IPR036661">
    <property type="entry name" value="Luciferase-like_sf"/>
</dbReference>
<evidence type="ECO:0000256" key="1">
    <source>
        <dbReference type="ARBA" id="ARBA00022630"/>
    </source>
</evidence>
<feature type="domain" description="Luciferase-like" evidence="5">
    <location>
        <begin position="5"/>
        <end position="319"/>
    </location>
</feature>
<sequence length="350" mass="39007">MTVRIHWSLPLDSGQQSASGGFDAGVVDVDTMISFAREAEEAGVDSLLMPMSCYMPDPIPLLAALLRETRRVRFILAYRPGLMSPTLLAQVINTLACMGQSRVDLNLVAGISPQEQAYYGDFLEHDDRYRRADEFLGIMQALWASREPVTFHGQHYQIEAATLGLRHPGDGRPYIYVSGASAPAKALAEERADCWLCYGDLPAKVGVHAAPLLQAGKEVGLRLHVIARETREQALDAIAEMMARPDEKHRAFIKDFVSRCDSEAVKGSFRLAEQYPDHWPSPYLWTGAVPYRGGPAIAIVGSYQEVADYIREYERHGIRNFIFSGWPSRDEMRHFCGGVMPLLQKEAVHA</sequence>
<dbReference type="SUPFAM" id="SSF51679">
    <property type="entry name" value="Bacterial luciferase-like"/>
    <property type="match status" value="1"/>
</dbReference>
<proteinExistence type="predicted"/>
<dbReference type="Gene3D" id="3.20.20.30">
    <property type="entry name" value="Luciferase-like domain"/>
    <property type="match status" value="1"/>
</dbReference>
<dbReference type="STRING" id="1108595.BKX93_17160"/>
<evidence type="ECO:0000256" key="3">
    <source>
        <dbReference type="ARBA" id="ARBA00023002"/>
    </source>
</evidence>
<evidence type="ECO:0000256" key="4">
    <source>
        <dbReference type="ARBA" id="ARBA00023033"/>
    </source>
</evidence>
<accession>A0A1D9LK06</accession>
<evidence type="ECO:0000313" key="6">
    <source>
        <dbReference type="EMBL" id="AOZ51554.1"/>
    </source>
</evidence>
<dbReference type="Proteomes" id="UP000178776">
    <property type="component" value="Chromosome"/>
</dbReference>
<dbReference type="KEGG" id="cvc:BKX93_17160"/>
<keyword evidence="2" id="KW-0288">FMN</keyword>
<dbReference type="GeneID" id="68842937"/>